<dbReference type="SUPFAM" id="SSF50156">
    <property type="entry name" value="PDZ domain-like"/>
    <property type="match status" value="1"/>
</dbReference>
<dbReference type="AlphaFoldDB" id="A0AB34GTT8"/>
<dbReference type="InterPro" id="IPR019748">
    <property type="entry name" value="FERM_central"/>
</dbReference>
<feature type="compositionally biased region" description="Polar residues" evidence="1">
    <location>
        <begin position="397"/>
        <end position="406"/>
    </location>
</feature>
<dbReference type="PROSITE" id="PS50057">
    <property type="entry name" value="FERM_3"/>
    <property type="match status" value="1"/>
</dbReference>
<dbReference type="InterPro" id="IPR029071">
    <property type="entry name" value="Ubiquitin-like_domsf"/>
</dbReference>
<evidence type="ECO:0000256" key="1">
    <source>
        <dbReference type="SAM" id="MobiDB-lite"/>
    </source>
</evidence>
<dbReference type="InterPro" id="IPR019749">
    <property type="entry name" value="Band_41_domain"/>
</dbReference>
<dbReference type="PANTHER" id="PTHR46221">
    <property type="entry name" value="FERM AND PDZ DOMAIN-CONTAINING PROTEIN FAMILY MEMBER"/>
    <property type="match status" value="1"/>
</dbReference>
<proteinExistence type="predicted"/>
<gene>
    <name evidence="4" type="ORF">J1605_010573</name>
</gene>
<dbReference type="CDD" id="cd14473">
    <property type="entry name" value="FERM_B-lobe"/>
    <property type="match status" value="1"/>
</dbReference>
<dbReference type="SMART" id="SM00295">
    <property type="entry name" value="B41"/>
    <property type="match status" value="1"/>
</dbReference>
<dbReference type="CDD" id="cd17169">
    <property type="entry name" value="FERM_F1_FRMPD3"/>
    <property type="match status" value="1"/>
</dbReference>
<dbReference type="InterPro" id="IPR014352">
    <property type="entry name" value="FERM/acyl-CoA-bd_prot_sf"/>
</dbReference>
<dbReference type="EMBL" id="JAIQCJ010002136">
    <property type="protein sequence ID" value="KAJ8782060.1"/>
    <property type="molecule type" value="Genomic_DNA"/>
</dbReference>
<evidence type="ECO:0000259" key="3">
    <source>
        <dbReference type="PROSITE" id="PS50106"/>
    </source>
</evidence>
<dbReference type="InterPro" id="IPR000299">
    <property type="entry name" value="FERM_domain"/>
</dbReference>
<evidence type="ECO:0000313" key="5">
    <source>
        <dbReference type="Proteomes" id="UP001159641"/>
    </source>
</evidence>
<dbReference type="SMART" id="SM00228">
    <property type="entry name" value="PDZ"/>
    <property type="match status" value="1"/>
</dbReference>
<evidence type="ECO:0000313" key="4">
    <source>
        <dbReference type="EMBL" id="KAJ8782060.1"/>
    </source>
</evidence>
<evidence type="ECO:0008006" key="6">
    <source>
        <dbReference type="Google" id="ProtNLM"/>
    </source>
</evidence>
<evidence type="ECO:0000259" key="2">
    <source>
        <dbReference type="PROSITE" id="PS50057"/>
    </source>
</evidence>
<accession>A0AB34GTT8</accession>
<feature type="domain" description="FERM" evidence="2">
    <location>
        <begin position="176"/>
        <end position="431"/>
    </location>
</feature>
<dbReference type="InterPro" id="IPR036034">
    <property type="entry name" value="PDZ_sf"/>
</dbReference>
<sequence length="431" mass="48686">MRQSSPLLVPEEVGSDEESANDMECEQLPAETLRQVTIHRDPIYGFGFVAGSERPVVVRSVRPGLRFPSPHACLLSSAGGPSEDKLLAGDQIVAINEEDVSEAPRERFIELIRSAKEFIVLTVLHTHQSPKSAFISAAKKAKLRSNPVKVRFSEQVATGETDAKMMKKEALLLIPNVLKVFLENGQIKSFTFDGRTTVKDVMVTLQDRLSLRYIEHFALVLEYAGPEQNHKFLLLQDKQPLAYVVQRTHYHGMKCLFRISFFPKDPVELLRRDPAAFEYLYIQSRNDVIRERFGMDPKPEMLLGLAALHIYITVSATRPSQKISLKNVEKEWGLEPFLPPSLLQGIKEKNLRKSLSQQLKAHQTHPSSSTKCLGWRYKDEEGPVSALKSGTGWWGNKRQSQRSATSAGALEARRRSQPSLKEMEKARNRCI</sequence>
<organism evidence="4 5">
    <name type="scientific">Eschrichtius robustus</name>
    <name type="common">California gray whale</name>
    <name type="synonym">Eschrichtius gibbosus</name>
    <dbReference type="NCBI Taxonomy" id="9764"/>
    <lineage>
        <taxon>Eukaryota</taxon>
        <taxon>Metazoa</taxon>
        <taxon>Chordata</taxon>
        <taxon>Craniata</taxon>
        <taxon>Vertebrata</taxon>
        <taxon>Euteleostomi</taxon>
        <taxon>Mammalia</taxon>
        <taxon>Eutheria</taxon>
        <taxon>Laurasiatheria</taxon>
        <taxon>Artiodactyla</taxon>
        <taxon>Whippomorpha</taxon>
        <taxon>Cetacea</taxon>
        <taxon>Mysticeti</taxon>
        <taxon>Eschrichtiidae</taxon>
        <taxon>Eschrichtius</taxon>
    </lineage>
</organism>
<dbReference type="Pfam" id="PF00595">
    <property type="entry name" value="PDZ"/>
    <property type="match status" value="1"/>
</dbReference>
<name>A0AB34GTT8_ESCRO</name>
<dbReference type="Proteomes" id="UP001159641">
    <property type="component" value="Unassembled WGS sequence"/>
</dbReference>
<dbReference type="SUPFAM" id="SSF47031">
    <property type="entry name" value="Second domain of FERM"/>
    <property type="match status" value="1"/>
</dbReference>
<dbReference type="InterPro" id="IPR001478">
    <property type="entry name" value="PDZ"/>
</dbReference>
<keyword evidence="5" id="KW-1185">Reference proteome</keyword>
<reference evidence="4 5" key="1">
    <citation type="submission" date="2022-11" db="EMBL/GenBank/DDBJ databases">
        <title>Whole genome sequence of Eschrichtius robustus ER-17-0199.</title>
        <authorList>
            <person name="Bruniche-Olsen A."/>
            <person name="Black A.N."/>
            <person name="Fields C.J."/>
            <person name="Walden K."/>
            <person name="Dewoody J.A."/>
        </authorList>
    </citation>
    <scope>NUCLEOTIDE SEQUENCE [LARGE SCALE GENOMIC DNA]</scope>
    <source>
        <strain evidence="4">ER-17-0199</strain>
        <tissue evidence="4">Blubber</tissue>
    </source>
</reference>
<dbReference type="Pfam" id="PF21989">
    <property type="entry name" value="RA_2"/>
    <property type="match status" value="1"/>
</dbReference>
<feature type="domain" description="PDZ" evidence="3">
    <location>
        <begin position="35"/>
        <end position="127"/>
    </location>
</feature>
<protein>
    <recommendedName>
        <fullName evidence="6">FERM and PDZ domain-containing protein 3</fullName>
    </recommendedName>
</protein>
<dbReference type="PROSITE" id="PS50106">
    <property type="entry name" value="PDZ"/>
    <property type="match status" value="1"/>
</dbReference>
<dbReference type="Gene3D" id="3.10.20.90">
    <property type="entry name" value="Phosphatidylinositol 3-kinase Catalytic Subunit, Chain A, domain 1"/>
    <property type="match status" value="1"/>
</dbReference>
<feature type="region of interest" description="Disordered" evidence="1">
    <location>
        <begin position="383"/>
        <end position="431"/>
    </location>
</feature>
<dbReference type="Pfam" id="PF00373">
    <property type="entry name" value="FERM_M"/>
    <property type="match status" value="1"/>
</dbReference>
<dbReference type="InterPro" id="IPR035963">
    <property type="entry name" value="FERM_2"/>
</dbReference>
<dbReference type="SUPFAM" id="SSF54236">
    <property type="entry name" value="Ubiquitin-like"/>
    <property type="match status" value="1"/>
</dbReference>
<feature type="compositionally biased region" description="Acidic residues" evidence="1">
    <location>
        <begin position="13"/>
        <end position="22"/>
    </location>
</feature>
<dbReference type="PANTHER" id="PTHR46221:SF1">
    <property type="entry name" value="FERM AND PDZ DOMAIN-CONTAINING PROTEIN 3"/>
    <property type="match status" value="1"/>
</dbReference>
<comment type="caution">
    <text evidence="4">The sequence shown here is derived from an EMBL/GenBank/DDBJ whole genome shotgun (WGS) entry which is preliminary data.</text>
</comment>
<dbReference type="Gene3D" id="2.30.42.10">
    <property type="match status" value="1"/>
</dbReference>
<dbReference type="CDD" id="cd06769">
    <property type="entry name" value="PDZ_FRMPD1_3_4-like"/>
    <property type="match status" value="1"/>
</dbReference>
<dbReference type="Gene3D" id="1.20.80.10">
    <property type="match status" value="1"/>
</dbReference>
<feature type="compositionally biased region" description="Basic and acidic residues" evidence="1">
    <location>
        <begin position="421"/>
        <end position="431"/>
    </location>
</feature>
<feature type="region of interest" description="Disordered" evidence="1">
    <location>
        <begin position="1"/>
        <end position="22"/>
    </location>
</feature>